<reference evidence="1 2" key="1">
    <citation type="submission" date="2021-06" db="EMBL/GenBank/DDBJ databases">
        <authorList>
            <person name="Palmer J.M."/>
        </authorList>
    </citation>
    <scope>NUCLEOTIDE SEQUENCE [LARGE SCALE GENOMIC DNA]</scope>
    <source>
        <strain evidence="1 2">AS_MEX2019</strain>
        <tissue evidence="1">Muscle</tissue>
    </source>
</reference>
<organism evidence="1 2">
    <name type="scientific">Ameca splendens</name>
    <dbReference type="NCBI Taxonomy" id="208324"/>
    <lineage>
        <taxon>Eukaryota</taxon>
        <taxon>Metazoa</taxon>
        <taxon>Chordata</taxon>
        <taxon>Craniata</taxon>
        <taxon>Vertebrata</taxon>
        <taxon>Euteleostomi</taxon>
        <taxon>Actinopterygii</taxon>
        <taxon>Neopterygii</taxon>
        <taxon>Teleostei</taxon>
        <taxon>Neoteleostei</taxon>
        <taxon>Acanthomorphata</taxon>
        <taxon>Ovalentaria</taxon>
        <taxon>Atherinomorphae</taxon>
        <taxon>Cyprinodontiformes</taxon>
        <taxon>Goodeidae</taxon>
        <taxon>Ameca</taxon>
    </lineage>
</organism>
<proteinExistence type="predicted"/>
<evidence type="ECO:0000313" key="2">
    <source>
        <dbReference type="Proteomes" id="UP001469553"/>
    </source>
</evidence>
<dbReference type="EMBL" id="JAHRIP010019333">
    <property type="protein sequence ID" value="MEQ2287134.1"/>
    <property type="molecule type" value="Genomic_DNA"/>
</dbReference>
<accession>A0ABV0Y0H3</accession>
<comment type="caution">
    <text evidence="1">The sequence shown here is derived from an EMBL/GenBank/DDBJ whole genome shotgun (WGS) entry which is preliminary data.</text>
</comment>
<evidence type="ECO:0000313" key="1">
    <source>
        <dbReference type="EMBL" id="MEQ2287134.1"/>
    </source>
</evidence>
<gene>
    <name evidence="1" type="ORF">AMECASPLE_009385</name>
</gene>
<protein>
    <recommendedName>
        <fullName evidence="3">PNPLA domain-containing protein</fullName>
    </recommendedName>
</protein>
<keyword evidence="2" id="KW-1185">Reference proteome</keyword>
<sequence>MTFACLELLQKLTGRGLLRTKIIIRLQLIVLLQRRGIYTKSRCCIPQIMYTITCLGRDQSLMDPTSAKTTSLKDILRQPTSVIPGLLSAFLNLGPVIQTTTVTSPEAIINNKLVLTHRQAEETTRRLIIRLGQASNPAAVTACIDVLNEHLIRFPACKALVWQGKSVVALLKLRRTYRNDQGLQDALREALALIGYVDPIKGHGIRVLSIDGGGTR</sequence>
<evidence type="ECO:0008006" key="3">
    <source>
        <dbReference type="Google" id="ProtNLM"/>
    </source>
</evidence>
<dbReference type="Proteomes" id="UP001469553">
    <property type="component" value="Unassembled WGS sequence"/>
</dbReference>
<name>A0ABV0Y0H3_9TELE</name>